<accession>A0ABV6YVH3</accession>
<gene>
    <name evidence="6" type="ORF">ACFL27_08390</name>
</gene>
<reference evidence="6 7" key="1">
    <citation type="submission" date="2024-09" db="EMBL/GenBank/DDBJ databases">
        <title>Laminarin stimulates single cell rates of sulfate reduction while oxygen inhibits transcriptomic activity in coastal marine sediment.</title>
        <authorList>
            <person name="Lindsay M."/>
            <person name="Orcutt B."/>
            <person name="Emerson D."/>
            <person name="Stepanauskas R."/>
            <person name="D'Angelo T."/>
        </authorList>
    </citation>
    <scope>NUCLEOTIDE SEQUENCE [LARGE SCALE GENOMIC DNA]</scope>
    <source>
        <strain evidence="6">SAG AM-311-K15</strain>
    </source>
</reference>
<protein>
    <recommendedName>
        <fullName evidence="5">PABS domain-containing protein</fullName>
    </recommendedName>
</protein>
<evidence type="ECO:0000313" key="6">
    <source>
        <dbReference type="EMBL" id="MFC1850194.1"/>
    </source>
</evidence>
<sequence length="222" mass="26009">MSRKLLSQENQSQFQLQLWEHFINDKKEYEIVMNGVFLMASYNHLSSELLLRIAIQKIQSGAYLDILIGGLGMGYTVAEACSYDQVRSIDVVEIEPLIITWNRAYFKDSNQNCLADERVSLIKADFYDYILNTDENYDVICLDIDNGPLLLVKESNRRVYEDTFLLEVKKNLKPGALFCLWAGSEDHDLFHSMKMIFANCWVEEVIEWHQNREVIYYLYFAQ</sequence>
<dbReference type="SUPFAM" id="SSF53335">
    <property type="entry name" value="S-adenosyl-L-methionine-dependent methyltransferases"/>
    <property type="match status" value="1"/>
</dbReference>
<evidence type="ECO:0000256" key="3">
    <source>
        <dbReference type="ARBA" id="ARBA00023115"/>
    </source>
</evidence>
<evidence type="ECO:0000256" key="4">
    <source>
        <dbReference type="PROSITE-ProRule" id="PRU00354"/>
    </source>
</evidence>
<keyword evidence="3 4" id="KW-0620">Polyamine biosynthesis</keyword>
<dbReference type="PANTHER" id="PTHR43317:SF3">
    <property type="entry name" value="BLR2883 PROTEIN"/>
    <property type="match status" value="1"/>
</dbReference>
<dbReference type="Proteomes" id="UP001594351">
    <property type="component" value="Unassembled WGS sequence"/>
</dbReference>
<proteinExistence type="inferred from homology"/>
<organism evidence="6 7">
    <name type="scientific">candidate division CSSED10-310 bacterium</name>
    <dbReference type="NCBI Taxonomy" id="2855610"/>
    <lineage>
        <taxon>Bacteria</taxon>
        <taxon>Bacteria division CSSED10-310</taxon>
    </lineage>
</organism>
<comment type="similarity">
    <text evidence="1">Belongs to the spermidine/spermine synthase family.</text>
</comment>
<dbReference type="InterPro" id="IPR029063">
    <property type="entry name" value="SAM-dependent_MTases_sf"/>
</dbReference>
<keyword evidence="7" id="KW-1185">Reference proteome</keyword>
<feature type="domain" description="PABS" evidence="5">
    <location>
        <begin position="1"/>
        <end position="222"/>
    </location>
</feature>
<name>A0ABV6YVH3_UNCC1</name>
<dbReference type="PROSITE" id="PS51006">
    <property type="entry name" value="PABS_2"/>
    <property type="match status" value="1"/>
</dbReference>
<dbReference type="EMBL" id="JBHPBY010000083">
    <property type="protein sequence ID" value="MFC1850194.1"/>
    <property type="molecule type" value="Genomic_DNA"/>
</dbReference>
<feature type="active site" description="Proton acceptor" evidence="4">
    <location>
        <position position="143"/>
    </location>
</feature>
<evidence type="ECO:0000259" key="5">
    <source>
        <dbReference type="PROSITE" id="PS51006"/>
    </source>
</evidence>
<dbReference type="CDD" id="cd02440">
    <property type="entry name" value="AdoMet_MTases"/>
    <property type="match status" value="1"/>
</dbReference>
<comment type="caution">
    <text evidence="6">The sequence shown here is derived from an EMBL/GenBank/DDBJ whole genome shotgun (WGS) entry which is preliminary data.</text>
</comment>
<evidence type="ECO:0000256" key="1">
    <source>
        <dbReference type="ARBA" id="ARBA00007867"/>
    </source>
</evidence>
<dbReference type="InterPro" id="IPR030374">
    <property type="entry name" value="PABS"/>
</dbReference>
<keyword evidence="2 4" id="KW-0808">Transferase</keyword>
<dbReference type="Pfam" id="PF01564">
    <property type="entry name" value="Spermine_synth"/>
    <property type="match status" value="1"/>
</dbReference>
<evidence type="ECO:0000256" key="2">
    <source>
        <dbReference type="ARBA" id="ARBA00022679"/>
    </source>
</evidence>
<dbReference type="Gene3D" id="3.40.50.150">
    <property type="entry name" value="Vaccinia Virus protein VP39"/>
    <property type="match status" value="1"/>
</dbReference>
<dbReference type="PANTHER" id="PTHR43317">
    <property type="entry name" value="THERMOSPERMINE SYNTHASE ACAULIS5"/>
    <property type="match status" value="1"/>
</dbReference>
<evidence type="ECO:0000313" key="7">
    <source>
        <dbReference type="Proteomes" id="UP001594351"/>
    </source>
</evidence>